<sequence>MKKKKVTLAKLNFDKSVVAVLNVTELQQVKGGIDTINGTRCATRVETCNTFPYTEEACVFC</sequence>
<evidence type="ECO:0000313" key="2">
    <source>
        <dbReference type="Proteomes" id="UP000249547"/>
    </source>
</evidence>
<evidence type="ECO:0008006" key="3">
    <source>
        <dbReference type="Google" id="ProtNLM"/>
    </source>
</evidence>
<dbReference type="OrthoDB" id="679924at2"/>
<evidence type="ECO:0000313" key="1">
    <source>
        <dbReference type="EMBL" id="RAJ08762.1"/>
    </source>
</evidence>
<dbReference type="EMBL" id="QLLL01000002">
    <property type="protein sequence ID" value="RAJ08762.1"/>
    <property type="molecule type" value="Genomic_DNA"/>
</dbReference>
<dbReference type="NCBIfam" id="NF038153">
    <property type="entry name" value="lant_leader_L1a"/>
    <property type="match status" value="1"/>
</dbReference>
<dbReference type="AlphaFoldDB" id="A0A327QYR3"/>
<dbReference type="InterPro" id="IPR058238">
    <property type="entry name" value="Lant_leader_dom"/>
</dbReference>
<protein>
    <recommendedName>
        <fullName evidence="3">Natural product</fullName>
    </recommendedName>
</protein>
<organism evidence="1 2">
    <name type="scientific">Chitinophaga skermanii</name>
    <dbReference type="NCBI Taxonomy" id="331697"/>
    <lineage>
        <taxon>Bacteria</taxon>
        <taxon>Pseudomonadati</taxon>
        <taxon>Bacteroidota</taxon>
        <taxon>Chitinophagia</taxon>
        <taxon>Chitinophagales</taxon>
        <taxon>Chitinophagaceae</taxon>
        <taxon>Chitinophaga</taxon>
    </lineage>
</organism>
<proteinExistence type="predicted"/>
<keyword evidence="2" id="KW-1185">Reference proteome</keyword>
<name>A0A327QYR3_9BACT</name>
<gene>
    <name evidence="1" type="ORF">LX64_01416</name>
</gene>
<dbReference type="Proteomes" id="UP000249547">
    <property type="component" value="Unassembled WGS sequence"/>
</dbReference>
<reference evidence="1 2" key="1">
    <citation type="submission" date="2018-06" db="EMBL/GenBank/DDBJ databases">
        <title>Genomic Encyclopedia of Archaeal and Bacterial Type Strains, Phase II (KMG-II): from individual species to whole genera.</title>
        <authorList>
            <person name="Goeker M."/>
        </authorList>
    </citation>
    <scope>NUCLEOTIDE SEQUENCE [LARGE SCALE GENOMIC DNA]</scope>
    <source>
        <strain evidence="1 2">DSM 23857</strain>
    </source>
</reference>
<comment type="caution">
    <text evidence="1">The sequence shown here is derived from an EMBL/GenBank/DDBJ whole genome shotgun (WGS) entry which is preliminary data.</text>
</comment>
<accession>A0A327QYR3</accession>
<dbReference type="RefSeq" id="WP_111596871.1">
    <property type="nucleotide sequence ID" value="NZ_QLLL01000002.1"/>
</dbReference>